<comment type="similarity">
    <text evidence="1">Belongs to the bacterial solute-binding protein 3 family.</text>
</comment>
<feature type="signal peptide" evidence="3">
    <location>
        <begin position="1"/>
        <end position="17"/>
    </location>
</feature>
<reference evidence="6" key="1">
    <citation type="journal article" date="2018" name="BMC Genomics">
        <title>The complete and fully assembled genome sequence of Aeromonas salmonicida subsp. pectinolytica and its comparative analysis with other Aeromonas species: investigation of the mobilome in environmental and pathogenic strains.</title>
        <authorList>
            <person name="Pfeiffer F."/>
            <person name="Zamora-Lagos M.A."/>
            <person name="Blettinger M."/>
            <person name="Yeroslaviz A."/>
            <person name="Dahl A."/>
            <person name="Gruber S."/>
            <person name="Habermann B.H."/>
        </authorList>
    </citation>
    <scope>NUCLEOTIDE SEQUENCE [LARGE SCALE GENOMIC DNA]</scope>
    <source>
        <strain evidence="6">34mel</strain>
    </source>
</reference>
<name>A0A2D1QHN2_AERSA</name>
<dbReference type="SUPFAM" id="SSF53850">
    <property type="entry name" value="Periplasmic binding protein-like II"/>
    <property type="match status" value="1"/>
</dbReference>
<dbReference type="PANTHER" id="PTHR35936">
    <property type="entry name" value="MEMBRANE-BOUND LYTIC MUREIN TRANSGLYCOSYLASE F"/>
    <property type="match status" value="1"/>
</dbReference>
<keyword evidence="2 3" id="KW-0732">Signal</keyword>
<dbReference type="SMART" id="SM00062">
    <property type="entry name" value="PBPb"/>
    <property type="match status" value="1"/>
</dbReference>
<dbReference type="PANTHER" id="PTHR35936:SF25">
    <property type="entry name" value="ABC TRANSPORTER SUBSTRATE-BINDING PROTEIN"/>
    <property type="match status" value="1"/>
</dbReference>
<evidence type="ECO:0000313" key="6">
    <source>
        <dbReference type="Proteomes" id="UP000222916"/>
    </source>
</evidence>
<accession>A0A2D1QHN2</accession>
<dbReference type="AlphaFoldDB" id="A0A2D1QHN2"/>
<dbReference type="RefSeq" id="WP_034524109.1">
    <property type="nucleotide sequence ID" value="NZ_ARYZ02000050.1"/>
</dbReference>
<sequence length="253" mass="29102">MKCWCWLLLLFCSTAWSHPLIRVGGYPYAPFVVKESENRYRGLTLDLISALNEVQQEVRFVFVPTSATHRYQALALGRFSLMLFEDIRWNWDAKQVHMTPPLLLGGEIYVALKVPGRDQTFFEHIDQRKLIGVTGYHYGFADFNANADALKQRFRITLVKDNATAIQGLFKGRGEVAILNLAYLNQFSQQYPELATQLLRSDKWDQQYELRALLSPTADISTRQLETWLAELKKSGTLARLWTKYGVQHQAAP</sequence>
<evidence type="ECO:0000313" key="5">
    <source>
        <dbReference type="EMBL" id="ATP09898.1"/>
    </source>
</evidence>
<proteinExistence type="inferred from homology"/>
<evidence type="ECO:0000256" key="3">
    <source>
        <dbReference type="SAM" id="SignalP"/>
    </source>
</evidence>
<organism evidence="5 6">
    <name type="scientific">Aeromonas salmonicida subsp. pectinolytica 34mel</name>
    <dbReference type="NCBI Taxonomy" id="1324960"/>
    <lineage>
        <taxon>Bacteria</taxon>
        <taxon>Pseudomonadati</taxon>
        <taxon>Pseudomonadota</taxon>
        <taxon>Gammaproteobacteria</taxon>
        <taxon>Aeromonadales</taxon>
        <taxon>Aeromonadaceae</taxon>
        <taxon>Aeromonas</taxon>
    </lineage>
</organism>
<feature type="domain" description="Solute-binding protein family 3/N-terminal" evidence="4">
    <location>
        <begin position="20"/>
        <end position="249"/>
    </location>
</feature>
<dbReference type="Pfam" id="PF00497">
    <property type="entry name" value="SBP_bac_3"/>
    <property type="match status" value="1"/>
</dbReference>
<feature type="chain" id="PRO_5014387109" evidence="3">
    <location>
        <begin position="18"/>
        <end position="253"/>
    </location>
</feature>
<dbReference type="EMBL" id="CP022426">
    <property type="protein sequence ID" value="ATP09898.1"/>
    <property type="molecule type" value="Genomic_DNA"/>
</dbReference>
<dbReference type="Proteomes" id="UP000222916">
    <property type="component" value="Chromosome"/>
</dbReference>
<protein>
    <submittedName>
        <fullName evidence="5">ABC-type transport system periplasmic substrate-binding protein</fullName>
    </submittedName>
</protein>
<dbReference type="InterPro" id="IPR001638">
    <property type="entry name" value="Solute-binding_3/MltF_N"/>
</dbReference>
<dbReference type="OrthoDB" id="8747607at2"/>
<dbReference type="Gene3D" id="3.40.190.10">
    <property type="entry name" value="Periplasmic binding protein-like II"/>
    <property type="match status" value="2"/>
</dbReference>
<evidence type="ECO:0000256" key="2">
    <source>
        <dbReference type="ARBA" id="ARBA00022729"/>
    </source>
</evidence>
<gene>
    <name evidence="5" type="ORF">Asalp_27690</name>
</gene>
<evidence type="ECO:0000256" key="1">
    <source>
        <dbReference type="ARBA" id="ARBA00010333"/>
    </source>
</evidence>
<evidence type="ECO:0000259" key="4">
    <source>
        <dbReference type="SMART" id="SM00062"/>
    </source>
</evidence>